<keyword evidence="11" id="KW-0175">Coiled coil</keyword>
<dbReference type="GO" id="GO:0043161">
    <property type="term" value="P:proteasome-mediated ubiquitin-dependent protein catabolic process"/>
    <property type="evidence" value="ECO:0007669"/>
    <property type="project" value="InterPro"/>
</dbReference>
<evidence type="ECO:0000313" key="15">
    <source>
        <dbReference type="Proteomes" id="UP000472272"/>
    </source>
</evidence>
<evidence type="ECO:0000256" key="10">
    <source>
        <dbReference type="ARBA" id="ARBA00023242"/>
    </source>
</evidence>
<dbReference type="Gene3D" id="1.10.8.10">
    <property type="entry name" value="DNA helicase RuvA subunit, C-terminal domain"/>
    <property type="match status" value="1"/>
</dbReference>
<comment type="subcellular location">
    <subcellularLocation>
        <location evidence="2">Nucleus</location>
    </subcellularLocation>
</comment>
<keyword evidence="6" id="KW-0833">Ubl conjugation pathway</keyword>
<dbReference type="PROSITE" id="PS50235">
    <property type="entry name" value="USP_3"/>
    <property type="match status" value="1"/>
</dbReference>
<feature type="compositionally biased region" description="Basic and acidic residues" evidence="12">
    <location>
        <begin position="719"/>
        <end position="731"/>
    </location>
</feature>
<dbReference type="InterPro" id="IPR044635">
    <property type="entry name" value="UBP14-like"/>
</dbReference>
<dbReference type="PROSITE" id="PS00972">
    <property type="entry name" value="USP_1"/>
    <property type="match status" value="1"/>
</dbReference>
<dbReference type="GO" id="GO:0004843">
    <property type="term" value="F:cysteine-type deubiquitinase activity"/>
    <property type="evidence" value="ECO:0007669"/>
    <property type="project" value="UniProtKB-EC"/>
</dbReference>
<dbReference type="FunFam" id="3.90.70.10:FF:000004">
    <property type="entry name" value="Putative ubiquitin carboxyl-terminal hydrolase 25"/>
    <property type="match status" value="1"/>
</dbReference>
<organism evidence="14 15">
    <name type="scientific">Podarcis muralis</name>
    <name type="common">Wall lizard</name>
    <name type="synonym">Lacerta muralis</name>
    <dbReference type="NCBI Taxonomy" id="64176"/>
    <lineage>
        <taxon>Eukaryota</taxon>
        <taxon>Metazoa</taxon>
        <taxon>Chordata</taxon>
        <taxon>Craniata</taxon>
        <taxon>Vertebrata</taxon>
        <taxon>Euteleostomi</taxon>
        <taxon>Lepidosauria</taxon>
        <taxon>Squamata</taxon>
        <taxon>Bifurcata</taxon>
        <taxon>Unidentata</taxon>
        <taxon>Episquamata</taxon>
        <taxon>Laterata</taxon>
        <taxon>Lacertibaenia</taxon>
        <taxon>Lacertidae</taxon>
        <taxon>Podarcis</taxon>
    </lineage>
</organism>
<dbReference type="SUPFAM" id="SSF54001">
    <property type="entry name" value="Cysteine proteinases"/>
    <property type="match status" value="1"/>
</dbReference>
<feature type="domain" description="USP" evidence="13">
    <location>
        <begin position="169"/>
        <end position="599"/>
    </location>
</feature>
<evidence type="ECO:0000256" key="8">
    <source>
        <dbReference type="ARBA" id="ARBA00022807"/>
    </source>
</evidence>
<dbReference type="InterPro" id="IPR001394">
    <property type="entry name" value="Peptidase_C19_UCH"/>
</dbReference>
<dbReference type="SUPFAM" id="SSF46934">
    <property type="entry name" value="UBA-like"/>
    <property type="match status" value="1"/>
</dbReference>
<evidence type="ECO:0000256" key="5">
    <source>
        <dbReference type="ARBA" id="ARBA00022670"/>
    </source>
</evidence>
<dbReference type="CDD" id="cd02665">
    <property type="entry name" value="Peptidase_C19I"/>
    <property type="match status" value="1"/>
</dbReference>
<feature type="coiled-coil region" evidence="11">
    <location>
        <begin position="413"/>
        <end position="440"/>
    </location>
</feature>
<dbReference type="GeneTree" id="ENSGT00940000157670"/>
<dbReference type="InterPro" id="IPR028889">
    <property type="entry name" value="USP"/>
</dbReference>
<dbReference type="Pfam" id="PF22566">
    <property type="entry name" value="UBA_8"/>
    <property type="match status" value="1"/>
</dbReference>
<sequence length="1090" mass="122474">MTAELQQAQEGGAAAVESQGRNGNVLINQLREITGIQDPLFLHTALKAADGNLIQAVSFLTEHHAKESGQEAVAAEPSDSEGSAVGKNQATSPAEATEDDEANLQEAVSSGALDFPSVQVVEKDPDATVNVVYEPSVAESNNRSKRKRCDVWGETAAQSEWRRAGDWPVGMKNIGNTCWFSAVIQSLFQLPEFRRLVLSYSLPESVLENCQSQSKKRNIAFMQELQYLFALMLGTPCKFVDPSAALDRLRCAFSSPEEQQQDVSEFTHKLLDWLEDAFQLAVNVNGNSQDKSENPMVQLFYGTFLTEGVHEGKTFSKIETFGQYPLQVNGYKNLHGCLEGAMVEGETEPSSSNQSVKYGQERWFTKLPPVLTFELSRFEFNQSLGQPEKIHNKLEFPQIIYMDRFLYGNKKLVQAKREEIKKLKDQITVLQQKLERVTVTQAESVKDVASTLATSCQEPNNEPLQFPRLPAKVPEGHVPREITKDEISLVVACLQRWREEVEQDIKDLNASIALLSQSIDQMYSDPLLHQVPYHLHAVLVHEGQANAGHYWAYIYNQPRKSWLKYNDISVTESSWEELERDSFGGLRNASAYCLMYINKKLPHFAAADYVNGQTQREVESLPLELQHYIQEDNWRLEQEVAEWEEQSSKMAQMDQSSPAESQDLSSDLGQERSCSSSSERMAHSLSSEHAMIAKEQTAQAIAKTADAYEKAGGLAALDKSKEAEPVQHLPEEANPTTQPEEPQDAKGMELSAPPSSQISEVDIPSVGKILVRSDADGYNEEMMLSPAMQGVILAIAKARQTFDRDGSEAGLVKAFHEEYSRLYSLSTETPTPQNDPRLQHVLVYFLQNNAPKQVVERTLLEQFADKNLSYDERSISIMKVARAKLKEIGPDEVDMEEYKKWHEDYSLFRKVSVYLLTGLELYQNKQYYEALTYLVYAYQSNLTLRRKGANRGANASLIALYRRKCLLKLNDAAAALFESSNELSVDEGVNILNELIIPCMHLLISNDTSKDDLDAVEVMRNRWCAYLGKDMNEDLQLKLSEFLPRLLDCSSEGIVLKEPPKIRPNSPYDLCSRFAAVMESIHGASTVTVK</sequence>
<keyword evidence="9" id="KW-0832">Ubl conjugation</keyword>
<dbReference type="Gene3D" id="3.90.70.10">
    <property type="entry name" value="Cysteine proteinases"/>
    <property type="match status" value="1"/>
</dbReference>
<protein>
    <recommendedName>
        <fullName evidence="3">ubiquitinyl hydrolase 1</fullName>
        <ecNumber evidence="3">3.4.19.12</ecNumber>
    </recommendedName>
</protein>
<feature type="compositionally biased region" description="Polar residues" evidence="12">
    <location>
        <begin position="648"/>
        <end position="686"/>
    </location>
</feature>
<evidence type="ECO:0000256" key="4">
    <source>
        <dbReference type="ARBA" id="ARBA00022499"/>
    </source>
</evidence>
<dbReference type="PANTHER" id="PTHR43982:SF6">
    <property type="entry name" value="UBIQUITIN CARBOXYL-TERMINAL HYDROLASE 2-RELATED"/>
    <property type="match status" value="1"/>
</dbReference>
<dbReference type="InterPro" id="IPR009060">
    <property type="entry name" value="UBA-like_sf"/>
</dbReference>
<dbReference type="AlphaFoldDB" id="A0A670KG04"/>
<evidence type="ECO:0000259" key="13">
    <source>
        <dbReference type="PROSITE" id="PS50235"/>
    </source>
</evidence>
<dbReference type="GO" id="GO:0070628">
    <property type="term" value="F:proteasome binding"/>
    <property type="evidence" value="ECO:0007669"/>
    <property type="project" value="TreeGrafter"/>
</dbReference>
<evidence type="ECO:0000256" key="2">
    <source>
        <dbReference type="ARBA" id="ARBA00004123"/>
    </source>
</evidence>
<dbReference type="InterPro" id="IPR054108">
    <property type="entry name" value="USP25/28_UIM"/>
</dbReference>
<dbReference type="CDD" id="cd20487">
    <property type="entry name" value="USP28_C"/>
    <property type="match status" value="1"/>
</dbReference>
<proteinExistence type="predicted"/>
<reference evidence="14" key="2">
    <citation type="submission" date="2025-08" db="UniProtKB">
        <authorList>
            <consortium name="Ensembl"/>
        </authorList>
    </citation>
    <scope>IDENTIFICATION</scope>
</reference>
<keyword evidence="4" id="KW-1017">Isopeptide bond</keyword>
<dbReference type="EC" id="3.4.19.12" evidence="3"/>
<feature type="region of interest" description="Disordered" evidence="12">
    <location>
        <begin position="719"/>
        <end position="759"/>
    </location>
</feature>
<dbReference type="InterPro" id="IPR054109">
    <property type="entry name" value="UBA_8"/>
</dbReference>
<evidence type="ECO:0000256" key="6">
    <source>
        <dbReference type="ARBA" id="ARBA00022786"/>
    </source>
</evidence>
<dbReference type="Ensembl" id="ENSPMRT00000038515.1">
    <property type="protein sequence ID" value="ENSPMRP00000036348.1"/>
    <property type="gene ID" value="ENSPMRG00000023454.1"/>
</dbReference>
<keyword evidence="10" id="KW-0539">Nucleus</keyword>
<evidence type="ECO:0000256" key="9">
    <source>
        <dbReference type="ARBA" id="ARBA00022843"/>
    </source>
</evidence>
<dbReference type="Pfam" id="PF21909">
    <property type="entry name" value="USP_UIM_N"/>
    <property type="match status" value="1"/>
</dbReference>
<dbReference type="GO" id="GO:0005634">
    <property type="term" value="C:nucleus"/>
    <property type="evidence" value="ECO:0007669"/>
    <property type="project" value="UniProtKB-SubCell"/>
</dbReference>
<keyword evidence="15" id="KW-1185">Reference proteome</keyword>
<evidence type="ECO:0000256" key="3">
    <source>
        <dbReference type="ARBA" id="ARBA00012759"/>
    </source>
</evidence>
<gene>
    <name evidence="14" type="primary">USP28</name>
</gene>
<feature type="region of interest" description="Disordered" evidence="12">
    <location>
        <begin position="640"/>
        <end position="686"/>
    </location>
</feature>
<evidence type="ECO:0000256" key="7">
    <source>
        <dbReference type="ARBA" id="ARBA00022801"/>
    </source>
</evidence>
<dbReference type="Pfam" id="PF00443">
    <property type="entry name" value="UCH"/>
    <property type="match status" value="1"/>
</dbReference>
<dbReference type="PROSITE" id="PS00973">
    <property type="entry name" value="USP_2"/>
    <property type="match status" value="1"/>
</dbReference>
<evidence type="ECO:0000256" key="12">
    <source>
        <dbReference type="SAM" id="MobiDB-lite"/>
    </source>
</evidence>
<reference evidence="14" key="3">
    <citation type="submission" date="2025-09" db="UniProtKB">
        <authorList>
            <consortium name="Ensembl"/>
        </authorList>
    </citation>
    <scope>IDENTIFICATION</scope>
</reference>
<accession>A0A670KG04</accession>
<dbReference type="GO" id="GO:0061136">
    <property type="term" value="P:regulation of proteasomal protein catabolic process"/>
    <property type="evidence" value="ECO:0007669"/>
    <property type="project" value="TreeGrafter"/>
</dbReference>
<dbReference type="InterPro" id="IPR018200">
    <property type="entry name" value="USP_CS"/>
</dbReference>
<comment type="catalytic activity">
    <reaction evidence="1">
        <text>Thiol-dependent hydrolysis of ester, thioester, amide, peptide and isopeptide bonds formed by the C-terminal Gly of ubiquitin (a 76-residue protein attached to proteins as an intracellular targeting signal).</text>
        <dbReference type="EC" id="3.4.19.12"/>
    </reaction>
</comment>
<dbReference type="PANTHER" id="PTHR43982">
    <property type="entry name" value="UBIQUITIN CARBOXYL-TERMINAL HYDROLASE"/>
    <property type="match status" value="1"/>
</dbReference>
<dbReference type="Proteomes" id="UP000472272">
    <property type="component" value="Chromosome 15"/>
</dbReference>
<keyword evidence="5" id="KW-0645">Protease</keyword>
<evidence type="ECO:0000313" key="14">
    <source>
        <dbReference type="Ensembl" id="ENSPMRP00000036348.1"/>
    </source>
</evidence>
<name>A0A670KG04_PODMU</name>
<evidence type="ECO:0000256" key="11">
    <source>
        <dbReference type="SAM" id="Coils"/>
    </source>
</evidence>
<feature type="region of interest" description="Disordered" evidence="12">
    <location>
        <begin position="67"/>
        <end position="100"/>
    </location>
</feature>
<dbReference type="GO" id="GO:0016579">
    <property type="term" value="P:protein deubiquitination"/>
    <property type="evidence" value="ECO:0007669"/>
    <property type="project" value="InterPro"/>
</dbReference>
<reference evidence="14 15" key="1">
    <citation type="journal article" date="2019" name="Proc. Natl. Acad. Sci. U.S.A.">
        <title>Regulatory changes in pterin and carotenoid genes underlie balanced color polymorphisms in the wall lizard.</title>
        <authorList>
            <person name="Andrade P."/>
            <person name="Pinho C."/>
            <person name="Perez I de Lanuza G."/>
            <person name="Afonso S."/>
            <person name="Brejcha J."/>
            <person name="Rubin C.J."/>
            <person name="Wallerman O."/>
            <person name="Pereira P."/>
            <person name="Sabatino S.J."/>
            <person name="Bellati A."/>
            <person name="Pellitteri-Rosa D."/>
            <person name="Bosakova Z."/>
            <person name="Bunikis I."/>
            <person name="Carretero M.A."/>
            <person name="Feiner N."/>
            <person name="Marsik P."/>
            <person name="Pauperio F."/>
            <person name="Salvi D."/>
            <person name="Soler L."/>
            <person name="While G.M."/>
            <person name="Uller T."/>
            <person name="Font E."/>
            <person name="Andersson L."/>
            <person name="Carneiro M."/>
        </authorList>
    </citation>
    <scope>NUCLEOTIDE SEQUENCE</scope>
</reference>
<dbReference type="InterPro" id="IPR038765">
    <property type="entry name" value="Papain-like_cys_pep_sf"/>
</dbReference>
<keyword evidence="7" id="KW-0378">Hydrolase</keyword>
<evidence type="ECO:0000256" key="1">
    <source>
        <dbReference type="ARBA" id="ARBA00000707"/>
    </source>
</evidence>
<keyword evidence="8" id="KW-0788">Thiol protease</keyword>